<evidence type="ECO:0000256" key="2">
    <source>
        <dbReference type="ARBA" id="ARBA00023125"/>
    </source>
</evidence>
<dbReference type="AlphaFoldDB" id="A0A3D9XV27"/>
<dbReference type="InterPro" id="IPR001647">
    <property type="entry name" value="HTH_TetR"/>
</dbReference>
<proteinExistence type="predicted"/>
<dbReference type="GO" id="GO:0000976">
    <property type="term" value="F:transcription cis-regulatory region binding"/>
    <property type="evidence" value="ECO:0007669"/>
    <property type="project" value="TreeGrafter"/>
</dbReference>
<keyword evidence="3" id="KW-0804">Transcription</keyword>
<comment type="caution">
    <text evidence="7">The sequence shown here is derived from an EMBL/GenBank/DDBJ whole genome shotgun (WGS) entry which is preliminary data.</text>
</comment>
<keyword evidence="2 4" id="KW-0238">DNA-binding</keyword>
<evidence type="ECO:0000313" key="8">
    <source>
        <dbReference type="Proteomes" id="UP000256941"/>
    </source>
</evidence>
<evidence type="ECO:0000259" key="6">
    <source>
        <dbReference type="PROSITE" id="PS50977"/>
    </source>
</evidence>
<evidence type="ECO:0000256" key="5">
    <source>
        <dbReference type="SAM" id="MobiDB-lite"/>
    </source>
</evidence>
<dbReference type="InterPro" id="IPR050109">
    <property type="entry name" value="HTH-type_TetR-like_transc_reg"/>
</dbReference>
<evidence type="ECO:0000313" key="7">
    <source>
        <dbReference type="EMBL" id="REF73571.1"/>
    </source>
</evidence>
<evidence type="ECO:0000256" key="3">
    <source>
        <dbReference type="ARBA" id="ARBA00023163"/>
    </source>
</evidence>
<dbReference type="PANTHER" id="PTHR30055:SF234">
    <property type="entry name" value="HTH-TYPE TRANSCRIPTIONAL REGULATOR BETI"/>
    <property type="match status" value="1"/>
</dbReference>
<feature type="region of interest" description="Disordered" evidence="5">
    <location>
        <begin position="1"/>
        <end position="20"/>
    </location>
</feature>
<accession>A0A3D9XV27</accession>
<dbReference type="InterPro" id="IPR036271">
    <property type="entry name" value="Tet_transcr_reg_TetR-rel_C_sf"/>
</dbReference>
<gene>
    <name evidence="7" type="ORF">BDD41_2138</name>
</gene>
<evidence type="ECO:0000256" key="4">
    <source>
        <dbReference type="PROSITE-ProRule" id="PRU00335"/>
    </source>
</evidence>
<dbReference type="Gene3D" id="1.10.357.10">
    <property type="entry name" value="Tetracycline Repressor, domain 2"/>
    <property type="match status" value="1"/>
</dbReference>
<sequence>MNSDSENARGVRGRPRKASDEELLKAAYRALGEVGPQQLTLGHAARQAKVSPATLVNRFGSRETLLFKVSEMVTVETEERSSRKFSSQAALDDLFELVGQVSDVATSASTLANYVSFLQMELASPAMRVSVERRLIALGSGLKARLEAAIQNNEIIETDIDNLAELILAVITGTQIGWLLKADESLPEQVAENIRRLLQPYRRPPASGKPKV</sequence>
<dbReference type="SUPFAM" id="SSF48498">
    <property type="entry name" value="Tetracyclin repressor-like, C-terminal domain"/>
    <property type="match status" value="1"/>
</dbReference>
<protein>
    <submittedName>
        <fullName evidence="7">TetR family transcriptional regulator</fullName>
    </submittedName>
</protein>
<evidence type="ECO:0000256" key="1">
    <source>
        <dbReference type="ARBA" id="ARBA00023015"/>
    </source>
</evidence>
<dbReference type="GO" id="GO:0003700">
    <property type="term" value="F:DNA-binding transcription factor activity"/>
    <property type="evidence" value="ECO:0007669"/>
    <property type="project" value="TreeGrafter"/>
</dbReference>
<dbReference type="SUPFAM" id="SSF46689">
    <property type="entry name" value="Homeodomain-like"/>
    <property type="match status" value="1"/>
</dbReference>
<dbReference type="PANTHER" id="PTHR30055">
    <property type="entry name" value="HTH-TYPE TRANSCRIPTIONAL REGULATOR RUTR"/>
    <property type="match status" value="1"/>
</dbReference>
<feature type="DNA-binding region" description="H-T-H motif" evidence="4">
    <location>
        <begin position="40"/>
        <end position="59"/>
    </location>
</feature>
<dbReference type="PROSITE" id="PS50977">
    <property type="entry name" value="HTH_TETR_2"/>
    <property type="match status" value="1"/>
</dbReference>
<dbReference type="Pfam" id="PF00440">
    <property type="entry name" value="TetR_N"/>
    <property type="match status" value="1"/>
</dbReference>
<organism evidence="7 8">
    <name type="scientific">Paracoccus versutus</name>
    <name type="common">Thiobacillus versutus</name>
    <dbReference type="NCBI Taxonomy" id="34007"/>
    <lineage>
        <taxon>Bacteria</taxon>
        <taxon>Pseudomonadati</taxon>
        <taxon>Pseudomonadota</taxon>
        <taxon>Alphaproteobacteria</taxon>
        <taxon>Rhodobacterales</taxon>
        <taxon>Paracoccaceae</taxon>
        <taxon>Paracoccus</taxon>
    </lineage>
</organism>
<keyword evidence="1" id="KW-0805">Transcription regulation</keyword>
<dbReference type="InterPro" id="IPR009057">
    <property type="entry name" value="Homeodomain-like_sf"/>
</dbReference>
<feature type="domain" description="HTH tetR-type" evidence="6">
    <location>
        <begin position="17"/>
        <end position="77"/>
    </location>
</feature>
<dbReference type="EMBL" id="QTUJ01000001">
    <property type="protein sequence ID" value="REF73571.1"/>
    <property type="molecule type" value="Genomic_DNA"/>
</dbReference>
<dbReference type="RefSeq" id="WP_116221616.1">
    <property type="nucleotide sequence ID" value="NZ_CP038196.1"/>
</dbReference>
<reference evidence="7 8" key="1">
    <citation type="submission" date="2018-08" db="EMBL/GenBank/DDBJ databases">
        <title>Genomic Encyclopedia of Archaeal and Bacterial Type Strains, Phase II (KMG-II): from individual species to whole genera.</title>
        <authorList>
            <person name="Goeker M."/>
        </authorList>
    </citation>
    <scope>NUCLEOTIDE SEQUENCE [LARGE SCALE GENOMIC DNA]</scope>
    <source>
        <strain evidence="7 8">DSM 17099</strain>
    </source>
</reference>
<dbReference type="Proteomes" id="UP000256941">
    <property type="component" value="Unassembled WGS sequence"/>
</dbReference>
<name>A0A3D9XV27_PARVE</name>